<comment type="caution">
    <text evidence="1">The sequence shown here is derived from an EMBL/GenBank/DDBJ whole genome shotgun (WGS) entry which is preliminary data.</text>
</comment>
<evidence type="ECO:0000313" key="2">
    <source>
        <dbReference type="Proteomes" id="UP001057402"/>
    </source>
</evidence>
<reference evidence="2" key="1">
    <citation type="journal article" date="2023" name="Front. Plant Sci.">
        <title>Chromosomal-level genome assembly of Melastoma candidum provides insights into trichome evolution.</title>
        <authorList>
            <person name="Zhong Y."/>
            <person name="Wu W."/>
            <person name="Sun C."/>
            <person name="Zou P."/>
            <person name="Liu Y."/>
            <person name="Dai S."/>
            <person name="Zhou R."/>
        </authorList>
    </citation>
    <scope>NUCLEOTIDE SEQUENCE [LARGE SCALE GENOMIC DNA]</scope>
</reference>
<dbReference type="Proteomes" id="UP001057402">
    <property type="component" value="Chromosome 4"/>
</dbReference>
<sequence>MVLVSLALCCVARCLLRSKERMSGFDARVGVKPHFFFPFAQLLFVLRQQYIYRGKGEVGLKEHFVSS</sequence>
<name>A0ACB9RGZ8_9MYRT</name>
<keyword evidence="2" id="KW-1185">Reference proteome</keyword>
<evidence type="ECO:0000313" key="1">
    <source>
        <dbReference type="EMBL" id="KAI4376879.1"/>
    </source>
</evidence>
<dbReference type="EMBL" id="CM042883">
    <property type="protein sequence ID" value="KAI4376879.1"/>
    <property type="molecule type" value="Genomic_DNA"/>
</dbReference>
<proteinExistence type="predicted"/>
<organism evidence="1 2">
    <name type="scientific">Melastoma candidum</name>
    <dbReference type="NCBI Taxonomy" id="119954"/>
    <lineage>
        <taxon>Eukaryota</taxon>
        <taxon>Viridiplantae</taxon>
        <taxon>Streptophyta</taxon>
        <taxon>Embryophyta</taxon>
        <taxon>Tracheophyta</taxon>
        <taxon>Spermatophyta</taxon>
        <taxon>Magnoliopsida</taxon>
        <taxon>eudicotyledons</taxon>
        <taxon>Gunneridae</taxon>
        <taxon>Pentapetalae</taxon>
        <taxon>rosids</taxon>
        <taxon>malvids</taxon>
        <taxon>Myrtales</taxon>
        <taxon>Melastomataceae</taxon>
        <taxon>Melastomatoideae</taxon>
        <taxon>Melastomateae</taxon>
        <taxon>Melastoma</taxon>
    </lineage>
</organism>
<gene>
    <name evidence="1" type="ORF">MLD38_014587</name>
</gene>
<protein>
    <submittedName>
        <fullName evidence="1">Uncharacterized protein</fullName>
    </submittedName>
</protein>
<accession>A0ACB9RGZ8</accession>